<protein>
    <recommendedName>
        <fullName evidence="5">FIST C-domain domain-containing protein</fullName>
    </recommendedName>
</protein>
<proteinExistence type="predicted"/>
<accession>A0A1Z4MYY8</accession>
<dbReference type="EMBL" id="AP018248">
    <property type="protein sequence ID" value="BAY98705.1"/>
    <property type="molecule type" value="Genomic_DNA"/>
</dbReference>
<sequence>MLKVVVGHSEDPDSQDAITEVLEHCINDLDGVIPQAGILFAAIDFDHALIVKEINQAFPKIELIGCTTDGEVSSGLGFQQDSLTLMLFYSDNVEIRAGVGYGAKGNPLEAAKQAVQQATQKCTNSAKLCITVPASYIEDGSTTNGELILQGLKLALGSEMPILGGTAGDQFRFTKTYQFFCNEVLTDSLPVLIFSGDIKFSYGIGCGWEPIGSKSIVTKSHETVLYEIEGITALAYYERYLGDRPPTAEHPLAVYEGESDRYYMRVPNTYDVETGSINFLGNVPEQATVQVTDISRDDVIAASETSFKNALANYPGTQPEAVLLFSCCCRRWLLGTRAKEEYQLVKNALRAEVPICGFYTYGEFAPLEPHGSSYYHQETFVTLLLGTK</sequence>
<organism evidence="3 4">
    <name type="scientific">Tolypothrix tenuis PCC 7101</name>
    <dbReference type="NCBI Taxonomy" id="231146"/>
    <lineage>
        <taxon>Bacteria</taxon>
        <taxon>Bacillati</taxon>
        <taxon>Cyanobacteriota</taxon>
        <taxon>Cyanophyceae</taxon>
        <taxon>Nostocales</taxon>
        <taxon>Tolypothrichaceae</taxon>
        <taxon>Tolypothrix</taxon>
    </lineage>
</organism>
<dbReference type="Pfam" id="PF10442">
    <property type="entry name" value="FIST_C"/>
    <property type="match status" value="1"/>
</dbReference>
<dbReference type="InterPro" id="IPR019494">
    <property type="entry name" value="FIST_C"/>
</dbReference>
<dbReference type="Proteomes" id="UP000218785">
    <property type="component" value="Chromosome"/>
</dbReference>
<evidence type="ECO:0008006" key="5">
    <source>
        <dbReference type="Google" id="ProtNLM"/>
    </source>
</evidence>
<dbReference type="PANTHER" id="PTHR40252:SF2">
    <property type="entry name" value="BLR0328 PROTEIN"/>
    <property type="match status" value="1"/>
</dbReference>
<reference evidence="3 4" key="1">
    <citation type="submission" date="2017-06" db="EMBL/GenBank/DDBJ databases">
        <title>Genome sequencing of cyanobaciteial culture collection at National Institute for Environmental Studies (NIES).</title>
        <authorList>
            <person name="Hirose Y."/>
            <person name="Shimura Y."/>
            <person name="Fujisawa T."/>
            <person name="Nakamura Y."/>
            <person name="Kawachi M."/>
        </authorList>
    </citation>
    <scope>NUCLEOTIDE SEQUENCE [LARGE SCALE GENOMIC DNA]</scope>
    <source>
        <strain evidence="3 4">NIES-37</strain>
    </source>
</reference>
<dbReference type="Pfam" id="PF08495">
    <property type="entry name" value="FIST"/>
    <property type="match status" value="1"/>
</dbReference>
<evidence type="ECO:0000259" key="2">
    <source>
        <dbReference type="SMART" id="SM01204"/>
    </source>
</evidence>
<feature type="domain" description="FIST C-domain" evidence="2">
    <location>
        <begin position="233"/>
        <end position="367"/>
    </location>
</feature>
<dbReference type="RefSeq" id="WP_096576333.1">
    <property type="nucleotide sequence ID" value="NZ_CAWNJS010000001.1"/>
</dbReference>
<evidence type="ECO:0000259" key="1">
    <source>
        <dbReference type="SMART" id="SM00897"/>
    </source>
</evidence>
<dbReference type="PANTHER" id="PTHR40252">
    <property type="entry name" value="BLR0328 PROTEIN"/>
    <property type="match status" value="1"/>
</dbReference>
<dbReference type="SMART" id="SM00897">
    <property type="entry name" value="FIST"/>
    <property type="match status" value="1"/>
</dbReference>
<dbReference type="InterPro" id="IPR013702">
    <property type="entry name" value="FIST_domain_N"/>
</dbReference>
<dbReference type="SMART" id="SM01204">
    <property type="entry name" value="FIST_C"/>
    <property type="match status" value="1"/>
</dbReference>
<feature type="domain" description="FIST" evidence="1">
    <location>
        <begin position="33"/>
        <end position="232"/>
    </location>
</feature>
<evidence type="ECO:0000313" key="4">
    <source>
        <dbReference type="Proteomes" id="UP000218785"/>
    </source>
</evidence>
<evidence type="ECO:0000313" key="3">
    <source>
        <dbReference type="EMBL" id="BAY98705.1"/>
    </source>
</evidence>
<dbReference type="KEGG" id="ttq:NIES37_26570"/>
<dbReference type="AlphaFoldDB" id="A0A1Z4MYY8"/>
<name>A0A1Z4MYY8_9CYAN</name>
<gene>
    <name evidence="3" type="ORF">NIES37_26570</name>
</gene>
<keyword evidence="4" id="KW-1185">Reference proteome</keyword>